<evidence type="ECO:0000259" key="1">
    <source>
        <dbReference type="Pfam" id="PF13392"/>
    </source>
</evidence>
<comment type="caution">
    <text evidence="2">The sequence shown here is derived from an EMBL/GenBank/DDBJ whole genome shotgun (WGS) entry which is preliminary data.</text>
</comment>
<dbReference type="EMBL" id="SNRW01003977">
    <property type="protein sequence ID" value="KAA6388451.1"/>
    <property type="molecule type" value="Genomic_DNA"/>
</dbReference>
<dbReference type="Proteomes" id="UP000324800">
    <property type="component" value="Unassembled WGS sequence"/>
</dbReference>
<dbReference type="InterPro" id="IPR003615">
    <property type="entry name" value="HNH_nuc"/>
</dbReference>
<sequence length="260" mass="28683">MSFAASDYLKRLASAQHSDNINSYSQLQVVLQTQTIIPQSFSISKQQFFDQPVTQLTNDGAHYTWAPLEARGTATCSCVQTCQVSWQITIPKNTLAIQVNLVRSNGAAAAGAQDRQISNYCATVNGTYTEDTAHTLASLATGDISQLYIPTEHIKFWLGFSTACGPFNQIAFCNDSQKLWDTSMYAREQAIIASNSLTDQCTSNSVTVSPLESIVQGKRHCGIFIDIPLADISLYLDHINNDTKDNRIENLRWVSFIPNA</sequence>
<feature type="domain" description="HNH nuclease" evidence="1">
    <location>
        <begin position="237"/>
        <end position="255"/>
    </location>
</feature>
<gene>
    <name evidence="2" type="ORF">EZS28_016020</name>
</gene>
<accession>A0A5J4W0I2</accession>
<name>A0A5J4W0I2_9EUKA</name>
<protein>
    <recommendedName>
        <fullName evidence="1">HNH nuclease domain-containing protein</fullName>
    </recommendedName>
</protein>
<dbReference type="AlphaFoldDB" id="A0A5J4W0I2"/>
<dbReference type="Pfam" id="PF13392">
    <property type="entry name" value="HNH_3"/>
    <property type="match status" value="1"/>
</dbReference>
<evidence type="ECO:0000313" key="2">
    <source>
        <dbReference type="EMBL" id="KAA6388451.1"/>
    </source>
</evidence>
<evidence type="ECO:0000313" key="3">
    <source>
        <dbReference type="Proteomes" id="UP000324800"/>
    </source>
</evidence>
<proteinExistence type="predicted"/>
<feature type="non-terminal residue" evidence="2">
    <location>
        <position position="260"/>
    </location>
</feature>
<reference evidence="2 3" key="1">
    <citation type="submission" date="2019-03" db="EMBL/GenBank/DDBJ databases">
        <title>Single cell metagenomics reveals metabolic interactions within the superorganism composed of flagellate Streblomastix strix and complex community of Bacteroidetes bacteria on its surface.</title>
        <authorList>
            <person name="Treitli S.C."/>
            <person name="Kolisko M."/>
            <person name="Husnik F."/>
            <person name="Keeling P."/>
            <person name="Hampl V."/>
        </authorList>
    </citation>
    <scope>NUCLEOTIDE SEQUENCE [LARGE SCALE GENOMIC DNA]</scope>
    <source>
        <strain evidence="2">ST1C</strain>
    </source>
</reference>
<organism evidence="2 3">
    <name type="scientific">Streblomastix strix</name>
    <dbReference type="NCBI Taxonomy" id="222440"/>
    <lineage>
        <taxon>Eukaryota</taxon>
        <taxon>Metamonada</taxon>
        <taxon>Preaxostyla</taxon>
        <taxon>Oxymonadida</taxon>
        <taxon>Streblomastigidae</taxon>
        <taxon>Streblomastix</taxon>
    </lineage>
</organism>